<sequence>MALTLFRDRLDKKSSEVTYVSTDSVKLMGAVEFEVTYVSICDWCDVLWDWAVMEALGRWIWGRIGEERKGKRGRIRGMFVIFFICPVQLLDKRTQDKTGLPLIHSFIKNKPNDYMID</sequence>
<reference evidence="2" key="2">
    <citation type="journal article" date="2018" name="BMC Genomics">
        <title>A manually annotated Actinidia chinensis var. chinensis (kiwifruit) genome highlights the challenges associated with draft genomes and gene prediction in plants.</title>
        <authorList>
            <person name="Pilkington S.M."/>
            <person name="Crowhurst R."/>
            <person name="Hilario E."/>
            <person name="Nardozza S."/>
            <person name="Fraser L."/>
            <person name="Peng Y."/>
            <person name="Gunaseelan K."/>
            <person name="Simpson R."/>
            <person name="Tahir J."/>
            <person name="Deroles S.C."/>
            <person name="Templeton K."/>
            <person name="Luo Z."/>
            <person name="Davy M."/>
            <person name="Cheng C."/>
            <person name="McNeilage M."/>
            <person name="Scaglione D."/>
            <person name="Liu Y."/>
            <person name="Zhang Q."/>
            <person name="Datson P."/>
            <person name="De Silva N."/>
            <person name="Gardiner S.E."/>
            <person name="Bassett H."/>
            <person name="Chagne D."/>
            <person name="McCallum J."/>
            <person name="Dzierzon H."/>
            <person name="Deng C."/>
            <person name="Wang Y.Y."/>
            <person name="Barron L."/>
            <person name="Manako K."/>
            <person name="Bowen J."/>
            <person name="Foster T.M."/>
            <person name="Erridge Z.A."/>
            <person name="Tiffin H."/>
            <person name="Waite C.N."/>
            <person name="Davies K.M."/>
            <person name="Grierson E.P."/>
            <person name="Laing W.A."/>
            <person name="Kirk R."/>
            <person name="Chen X."/>
            <person name="Wood M."/>
            <person name="Montefiori M."/>
            <person name="Brummell D.A."/>
            <person name="Schwinn K.E."/>
            <person name="Catanach A."/>
            <person name="Fullerton C."/>
            <person name="Li D."/>
            <person name="Meiyalaghan S."/>
            <person name="Nieuwenhuizen N."/>
            <person name="Read N."/>
            <person name="Prakash R."/>
            <person name="Hunter D."/>
            <person name="Zhang H."/>
            <person name="McKenzie M."/>
            <person name="Knabel M."/>
            <person name="Harris A."/>
            <person name="Allan A.C."/>
            <person name="Gleave A."/>
            <person name="Chen A."/>
            <person name="Janssen B.J."/>
            <person name="Plunkett B."/>
            <person name="Ampomah-Dwamena C."/>
            <person name="Voogd C."/>
            <person name="Leif D."/>
            <person name="Lafferty D."/>
            <person name="Souleyre E.J.F."/>
            <person name="Varkonyi-Gasic E."/>
            <person name="Gambi F."/>
            <person name="Hanley J."/>
            <person name="Yao J.L."/>
            <person name="Cheung J."/>
            <person name="David K.M."/>
            <person name="Warren B."/>
            <person name="Marsh K."/>
            <person name="Snowden K.C."/>
            <person name="Lin-Wang K."/>
            <person name="Brian L."/>
            <person name="Martinez-Sanchez M."/>
            <person name="Wang M."/>
            <person name="Ileperuma N."/>
            <person name="Macnee N."/>
            <person name="Campin R."/>
            <person name="McAtee P."/>
            <person name="Drummond R.S.M."/>
            <person name="Espley R.V."/>
            <person name="Ireland H.S."/>
            <person name="Wu R."/>
            <person name="Atkinson R.G."/>
            <person name="Karunairetnam S."/>
            <person name="Bulley S."/>
            <person name="Chunkath S."/>
            <person name="Hanley Z."/>
            <person name="Storey R."/>
            <person name="Thrimawithana A.H."/>
            <person name="Thomson S."/>
            <person name="David C."/>
            <person name="Testolin R."/>
            <person name="Huang H."/>
            <person name="Hellens R.P."/>
            <person name="Schaffer R.J."/>
        </authorList>
    </citation>
    <scope>NUCLEOTIDE SEQUENCE [LARGE SCALE GENOMIC DNA]</scope>
    <source>
        <strain evidence="2">cv. Red5</strain>
    </source>
</reference>
<dbReference type="OrthoDB" id="1825777at2759"/>
<proteinExistence type="predicted"/>
<reference evidence="1 2" key="1">
    <citation type="submission" date="2017-07" db="EMBL/GenBank/DDBJ databases">
        <title>An improved, manually edited Actinidia chinensis var. chinensis (kiwifruit) genome highlights the challenges associated with draft genomes and gene prediction in plants.</title>
        <authorList>
            <person name="Pilkington S."/>
            <person name="Crowhurst R."/>
            <person name="Hilario E."/>
            <person name="Nardozza S."/>
            <person name="Fraser L."/>
            <person name="Peng Y."/>
            <person name="Gunaseelan K."/>
            <person name="Simpson R."/>
            <person name="Tahir J."/>
            <person name="Deroles S."/>
            <person name="Templeton K."/>
            <person name="Luo Z."/>
            <person name="Davy M."/>
            <person name="Cheng C."/>
            <person name="Mcneilage M."/>
            <person name="Scaglione D."/>
            <person name="Liu Y."/>
            <person name="Zhang Q."/>
            <person name="Datson P."/>
            <person name="De Silva N."/>
            <person name="Gardiner S."/>
            <person name="Bassett H."/>
            <person name="Chagne D."/>
            <person name="Mccallum J."/>
            <person name="Dzierzon H."/>
            <person name="Deng C."/>
            <person name="Wang Y.-Y."/>
            <person name="Barron N."/>
            <person name="Manako K."/>
            <person name="Bowen J."/>
            <person name="Foster T."/>
            <person name="Erridge Z."/>
            <person name="Tiffin H."/>
            <person name="Waite C."/>
            <person name="Davies K."/>
            <person name="Grierson E."/>
            <person name="Laing W."/>
            <person name="Kirk R."/>
            <person name="Chen X."/>
            <person name="Wood M."/>
            <person name="Montefiori M."/>
            <person name="Brummell D."/>
            <person name="Schwinn K."/>
            <person name="Catanach A."/>
            <person name="Fullerton C."/>
            <person name="Li D."/>
            <person name="Meiyalaghan S."/>
            <person name="Nieuwenhuizen N."/>
            <person name="Read N."/>
            <person name="Prakash R."/>
            <person name="Hunter D."/>
            <person name="Zhang H."/>
            <person name="Mckenzie M."/>
            <person name="Knabel M."/>
            <person name="Harris A."/>
            <person name="Allan A."/>
            <person name="Chen A."/>
            <person name="Janssen B."/>
            <person name="Plunkett B."/>
            <person name="Dwamena C."/>
            <person name="Voogd C."/>
            <person name="Leif D."/>
            <person name="Lafferty D."/>
            <person name="Souleyre E."/>
            <person name="Varkonyi-Gasic E."/>
            <person name="Gambi F."/>
            <person name="Hanley J."/>
            <person name="Yao J.-L."/>
            <person name="Cheung J."/>
            <person name="David K."/>
            <person name="Warren B."/>
            <person name="Marsh K."/>
            <person name="Snowden K."/>
            <person name="Lin-Wang K."/>
            <person name="Brian L."/>
            <person name="Martinez-Sanchez M."/>
            <person name="Wang M."/>
            <person name="Ileperuma N."/>
            <person name="Macnee N."/>
            <person name="Campin R."/>
            <person name="Mcatee P."/>
            <person name="Drummond R."/>
            <person name="Espley R."/>
            <person name="Ireland H."/>
            <person name="Wu R."/>
            <person name="Atkinson R."/>
            <person name="Karunairetnam S."/>
            <person name="Bulley S."/>
            <person name="Chunkath S."/>
            <person name="Hanley Z."/>
            <person name="Storey R."/>
            <person name="Thrimawithana A."/>
            <person name="Thomson S."/>
            <person name="David C."/>
            <person name="Testolin R."/>
        </authorList>
    </citation>
    <scope>NUCLEOTIDE SEQUENCE [LARGE SCALE GENOMIC DNA]</scope>
    <source>
        <strain evidence="2">cv. Red5</strain>
        <tissue evidence="1">Young leaf</tissue>
    </source>
</reference>
<keyword evidence="2" id="KW-1185">Reference proteome</keyword>
<accession>A0A2R6R2P6</accession>
<dbReference type="InParanoid" id="A0A2R6R2P6"/>
<organism evidence="1 2">
    <name type="scientific">Actinidia chinensis var. chinensis</name>
    <name type="common">Chinese soft-hair kiwi</name>
    <dbReference type="NCBI Taxonomy" id="1590841"/>
    <lineage>
        <taxon>Eukaryota</taxon>
        <taxon>Viridiplantae</taxon>
        <taxon>Streptophyta</taxon>
        <taxon>Embryophyta</taxon>
        <taxon>Tracheophyta</taxon>
        <taxon>Spermatophyta</taxon>
        <taxon>Magnoliopsida</taxon>
        <taxon>eudicotyledons</taxon>
        <taxon>Gunneridae</taxon>
        <taxon>Pentapetalae</taxon>
        <taxon>asterids</taxon>
        <taxon>Ericales</taxon>
        <taxon>Actinidiaceae</taxon>
        <taxon>Actinidia</taxon>
    </lineage>
</organism>
<evidence type="ECO:0000313" key="1">
    <source>
        <dbReference type="EMBL" id="PSS19520.1"/>
    </source>
</evidence>
<gene>
    <name evidence="1" type="ORF">CEY00_Acc11613</name>
</gene>
<dbReference type="Proteomes" id="UP000241394">
    <property type="component" value="Chromosome LG10"/>
</dbReference>
<evidence type="ECO:0000313" key="2">
    <source>
        <dbReference type="Proteomes" id="UP000241394"/>
    </source>
</evidence>
<dbReference type="Gramene" id="PSS19520">
    <property type="protein sequence ID" value="PSS19520"/>
    <property type="gene ID" value="CEY00_Acc11613"/>
</dbReference>
<name>A0A2R6R2P6_ACTCC</name>
<dbReference type="AlphaFoldDB" id="A0A2R6R2P6"/>
<protein>
    <submittedName>
        <fullName evidence="1">Uncharacterized protein</fullName>
    </submittedName>
</protein>
<comment type="caution">
    <text evidence="1">The sequence shown here is derived from an EMBL/GenBank/DDBJ whole genome shotgun (WGS) entry which is preliminary data.</text>
</comment>
<dbReference type="EMBL" id="NKQK01000010">
    <property type="protein sequence ID" value="PSS19520.1"/>
    <property type="molecule type" value="Genomic_DNA"/>
</dbReference>